<name>G0PGT5_CAEBE</name>
<dbReference type="Proteomes" id="UP000008068">
    <property type="component" value="Unassembled WGS sequence"/>
</dbReference>
<accession>G0PGT5</accession>
<dbReference type="HOGENOM" id="CLU_1779079_0_0_1"/>
<keyword evidence="3" id="KW-1185">Reference proteome</keyword>
<reference evidence="3" key="1">
    <citation type="submission" date="2011-07" db="EMBL/GenBank/DDBJ databases">
        <authorList>
            <consortium name="Caenorhabditis brenneri Sequencing and Analysis Consortium"/>
            <person name="Wilson R.K."/>
        </authorList>
    </citation>
    <scope>NUCLEOTIDE SEQUENCE [LARGE SCALE GENOMIC DNA]</scope>
    <source>
        <strain evidence="3">PB2801</strain>
    </source>
</reference>
<sequence>MPSQEVLSKSPPPEKRQRLESFGEDQVKAELTAPEWSDGSGEEEFDKEGEEEEQQLSHPAKSIGEFARLLYQRLSTKDTWTKREPRGHFCLPCLEYKMANRQCSRQHTDEEDRLQDVWIEDYADDVAHPLSKQSVLKILQNIGEKWA</sequence>
<feature type="compositionally biased region" description="Basic and acidic residues" evidence="1">
    <location>
        <begin position="12"/>
        <end position="28"/>
    </location>
</feature>
<evidence type="ECO:0000313" key="3">
    <source>
        <dbReference type="Proteomes" id="UP000008068"/>
    </source>
</evidence>
<gene>
    <name evidence="2" type="ORF">CAEBREN_15187</name>
</gene>
<dbReference type="EMBL" id="GL380442">
    <property type="protein sequence ID" value="EGT55624.1"/>
    <property type="molecule type" value="Genomic_DNA"/>
</dbReference>
<evidence type="ECO:0000313" key="2">
    <source>
        <dbReference type="EMBL" id="EGT55624.1"/>
    </source>
</evidence>
<protein>
    <submittedName>
        <fullName evidence="2">Uncharacterized protein</fullName>
    </submittedName>
</protein>
<organism evidence="3">
    <name type="scientific">Caenorhabditis brenneri</name>
    <name type="common">Nematode worm</name>
    <dbReference type="NCBI Taxonomy" id="135651"/>
    <lineage>
        <taxon>Eukaryota</taxon>
        <taxon>Metazoa</taxon>
        <taxon>Ecdysozoa</taxon>
        <taxon>Nematoda</taxon>
        <taxon>Chromadorea</taxon>
        <taxon>Rhabditida</taxon>
        <taxon>Rhabditina</taxon>
        <taxon>Rhabditomorpha</taxon>
        <taxon>Rhabditoidea</taxon>
        <taxon>Rhabditidae</taxon>
        <taxon>Peloderinae</taxon>
        <taxon>Caenorhabditis</taxon>
    </lineage>
</organism>
<dbReference type="AlphaFoldDB" id="G0PGT5"/>
<proteinExistence type="predicted"/>
<dbReference type="eggNOG" id="ENOG502TGFV">
    <property type="taxonomic scope" value="Eukaryota"/>
</dbReference>
<dbReference type="InParanoid" id="G0PGT5"/>
<evidence type="ECO:0000256" key="1">
    <source>
        <dbReference type="SAM" id="MobiDB-lite"/>
    </source>
</evidence>
<feature type="region of interest" description="Disordered" evidence="1">
    <location>
        <begin position="1"/>
        <end position="61"/>
    </location>
</feature>
<feature type="compositionally biased region" description="Acidic residues" evidence="1">
    <location>
        <begin position="40"/>
        <end position="54"/>
    </location>
</feature>